<protein>
    <submittedName>
        <fullName evidence="2">Uncharacterized protein</fullName>
    </submittedName>
</protein>
<organism evidence="2 3">
    <name type="scientific">Pseudorhizobium halotolerans</name>
    <dbReference type="NCBI Taxonomy" id="1233081"/>
    <lineage>
        <taxon>Bacteria</taxon>
        <taxon>Pseudomonadati</taxon>
        <taxon>Pseudomonadota</taxon>
        <taxon>Alphaproteobacteria</taxon>
        <taxon>Hyphomicrobiales</taxon>
        <taxon>Rhizobiaceae</taxon>
        <taxon>Rhizobium/Agrobacterium group</taxon>
        <taxon>Pseudorhizobium</taxon>
    </lineage>
</organism>
<feature type="region of interest" description="Disordered" evidence="1">
    <location>
        <begin position="1"/>
        <end position="31"/>
    </location>
</feature>
<accession>A0ABN7JTU2</accession>
<dbReference type="Proteomes" id="UP000601041">
    <property type="component" value="Unassembled WGS sequence"/>
</dbReference>
<name>A0ABN7JTU2_9HYPH</name>
<evidence type="ECO:0000313" key="2">
    <source>
        <dbReference type="EMBL" id="CAD7047616.1"/>
    </source>
</evidence>
<keyword evidence="3" id="KW-1185">Reference proteome</keyword>
<dbReference type="RefSeq" id="WP_142588914.1">
    <property type="nucleotide sequence ID" value="NZ_CABFWE030000011.1"/>
</dbReference>
<feature type="compositionally biased region" description="Basic and acidic residues" evidence="1">
    <location>
        <begin position="9"/>
        <end position="21"/>
    </location>
</feature>
<dbReference type="EMBL" id="CABFWE030000011">
    <property type="protein sequence ID" value="CAD7047616.1"/>
    <property type="molecule type" value="Genomic_DNA"/>
</dbReference>
<comment type="caution">
    <text evidence="2">The sequence shown here is derived from an EMBL/GenBank/DDBJ whole genome shotgun (WGS) entry which is preliminary data.</text>
</comment>
<evidence type="ECO:0000313" key="3">
    <source>
        <dbReference type="Proteomes" id="UP000601041"/>
    </source>
</evidence>
<gene>
    <name evidence="2" type="ORF">RHAB21_03805</name>
</gene>
<proteinExistence type="predicted"/>
<sequence length="114" mass="13042">MAARSKKQRNAEQARRQQEVRKKARAVRRPSRDDIARLWLWQVVTDAQKDGAKGKELIGKMADKIVAGLEQQGFDDQESYDVFDKLVRKYSDGIYPFRPKRHLGSEPGDPTADA</sequence>
<reference evidence="2 3" key="1">
    <citation type="submission" date="2020-11" db="EMBL/GenBank/DDBJ databases">
        <authorList>
            <person name="Lassalle F."/>
        </authorList>
    </citation>
    <scope>NUCLEOTIDE SEQUENCE [LARGE SCALE GENOMIC DNA]</scope>
    <source>
        <strain evidence="2 3">AB21</strain>
    </source>
</reference>
<evidence type="ECO:0000256" key="1">
    <source>
        <dbReference type="SAM" id="MobiDB-lite"/>
    </source>
</evidence>